<feature type="compositionally biased region" description="Low complexity" evidence="2">
    <location>
        <begin position="373"/>
        <end position="383"/>
    </location>
</feature>
<feature type="coiled-coil region" evidence="1">
    <location>
        <begin position="146"/>
        <end position="196"/>
    </location>
</feature>
<gene>
    <name evidence="3" type="ORF">P3T76_014070</name>
</gene>
<dbReference type="PANTHER" id="PTHR37736:SF1">
    <property type="entry name" value="GLYCINE-RICH PROTEIN"/>
    <property type="match status" value="1"/>
</dbReference>
<keyword evidence="4" id="KW-1185">Reference proteome</keyword>
<dbReference type="EMBL" id="JASMQC010000039">
    <property type="protein sequence ID" value="KAK1930399.1"/>
    <property type="molecule type" value="Genomic_DNA"/>
</dbReference>
<dbReference type="AlphaFoldDB" id="A0AAD9LCK7"/>
<organism evidence="3 4">
    <name type="scientific">Phytophthora citrophthora</name>
    <dbReference type="NCBI Taxonomy" id="4793"/>
    <lineage>
        <taxon>Eukaryota</taxon>
        <taxon>Sar</taxon>
        <taxon>Stramenopiles</taxon>
        <taxon>Oomycota</taxon>
        <taxon>Peronosporomycetes</taxon>
        <taxon>Peronosporales</taxon>
        <taxon>Peronosporaceae</taxon>
        <taxon>Phytophthora</taxon>
    </lineage>
</organism>
<evidence type="ECO:0000256" key="2">
    <source>
        <dbReference type="SAM" id="MobiDB-lite"/>
    </source>
</evidence>
<name>A0AAD9LCK7_9STRA</name>
<proteinExistence type="predicted"/>
<keyword evidence="1" id="KW-0175">Coiled coil</keyword>
<evidence type="ECO:0000256" key="1">
    <source>
        <dbReference type="SAM" id="Coils"/>
    </source>
</evidence>
<sequence length="523" mass="57211">MASETLSVDKSEDVVVVTSNSELVTPSVKATVSSQKKTKKSKTKVKAAVAVVAATQEISEAEHLSNLTVDHPYLSVLYKRIRSHRKKLEKIKGLETAQQQEGKKLNAQQIELMGNKASLEKLVVELEMLREQFIGVFAEEMEQKKKKESEEEIVAVEEVAEKKEEVEEVQEQEETVGELQGETENIQEEIEQKTEEFANVFELLKTLHLVNLHQALGKEVPMVLDFFSKVLLGNTRPPAELSYVENLLESLEEAKKYLTDSDKVFACDTTYSELRAFVDQLASISSGKNEEPGVAEEESAEQVADEVEDEASSVPVVPAEINTMPQISFFTDSQLESENGDEALKVEKDEVTESQVEETVIQEPEVNAIEQNEVQTEQVEVPVEAPPAPESVPAPPLSFAAVAAGATTVTERTPSPSASSGSSGNDKKEPTSPRKNSRRRGQGRWREKGSNSSSGNKSGNGSPTNGGKPRRPRAPRTNDDNSGTQGGKRSGSKEGGRPRVDRGLRKPGNSTQQHATPMIAPHA</sequence>
<protein>
    <submittedName>
        <fullName evidence="3">Uncharacterized protein</fullName>
    </submittedName>
</protein>
<comment type="caution">
    <text evidence="3">The sequence shown here is derived from an EMBL/GenBank/DDBJ whole genome shotgun (WGS) entry which is preliminary data.</text>
</comment>
<feature type="region of interest" description="Disordered" evidence="2">
    <location>
        <begin position="373"/>
        <end position="523"/>
    </location>
</feature>
<dbReference type="Proteomes" id="UP001259832">
    <property type="component" value="Unassembled WGS sequence"/>
</dbReference>
<dbReference type="PANTHER" id="PTHR37736">
    <property type="entry name" value="GLYCINE-RICH PROTEIN"/>
    <property type="match status" value="1"/>
</dbReference>
<evidence type="ECO:0000313" key="3">
    <source>
        <dbReference type="EMBL" id="KAK1930399.1"/>
    </source>
</evidence>
<reference evidence="3" key="1">
    <citation type="submission" date="2023-08" db="EMBL/GenBank/DDBJ databases">
        <title>Reference Genome Resource for the Citrus Pathogen Phytophthora citrophthora.</title>
        <authorList>
            <person name="Moller H."/>
            <person name="Coetzee B."/>
            <person name="Rose L.J."/>
            <person name="Van Niekerk J.M."/>
        </authorList>
    </citation>
    <scope>NUCLEOTIDE SEQUENCE</scope>
    <source>
        <strain evidence="3">STE-U-9442</strain>
    </source>
</reference>
<feature type="compositionally biased region" description="Low complexity" evidence="2">
    <location>
        <begin position="400"/>
        <end position="424"/>
    </location>
</feature>
<feature type="compositionally biased region" description="Pro residues" evidence="2">
    <location>
        <begin position="384"/>
        <end position="396"/>
    </location>
</feature>
<feature type="compositionally biased region" description="Low complexity" evidence="2">
    <location>
        <begin position="450"/>
        <end position="467"/>
    </location>
</feature>
<accession>A0AAD9LCK7</accession>
<feature type="compositionally biased region" description="Basic and acidic residues" evidence="2">
    <location>
        <begin position="491"/>
        <end position="504"/>
    </location>
</feature>
<evidence type="ECO:0000313" key="4">
    <source>
        <dbReference type="Proteomes" id="UP001259832"/>
    </source>
</evidence>